<dbReference type="RefSeq" id="WP_188909911.1">
    <property type="nucleotide sequence ID" value="NZ_BMMF01000002.1"/>
</dbReference>
<comment type="subcellular location">
    <subcellularLocation>
        <location evidence="1">Cell inner membrane</location>
        <topology evidence="1">Multi-pass membrane protein</topology>
    </subcellularLocation>
    <subcellularLocation>
        <location evidence="13">Cell membrane</location>
        <topology evidence="13">Multi-pass membrane protein</topology>
    </subcellularLocation>
</comment>
<comment type="similarity">
    <text evidence="2 13">Belongs to the OXA1/ALB3/YidC family. Type 1 subfamily.</text>
</comment>
<sequence length="612" mass="67363">MRDEDSRNLILAIVLSVIVFVGWTYFYAAPQAQREADLAAQQQAAQAVDPARPNLPLPSDGGVAPGAPTQTVAPGTNLPATREAAIAAAPRIPISTPSKEGSINLRGARIDDLILKDYQETTDPDSDPIVLLSPSNSANPYYAEFGWVGGGEVPGGLPDSQTVWQTNDEALTPATPVTLTFVNEAGLTFERTITVDEDALFTVEDRVLNETGAPVTLYPYGLVSRHGVPNVMGYFVLHEGFIGVLGEEGLQEWGYDDVAEAERLSANVTGESWAAETGGWVGITDKYWATAIVPDQDTAFTGRFTSEASGGSPVFQADALGAARTLAAGEELVSTKRLFAGAKEVDVVDGYAEAFDIRQFDLLIDWGWFYFITKPMFYALDFFFTMFGNFGVAILIVTVILKLFFLPLANKSYASMAKMKAVQPEMMAIRDRYGDDRMKQQQELMELYKREKINPVAGCWPVLIQIPVFFALYKVLFVTIEMRHAPFFGWIQDLAAPDPTSIFNLFGLIPWETPALLTVGIWPILMGVTMFVQMKMNPEPPDPVQKAVFTWMPVIFTFMLASFPAGLVIYWAWNNLLSVLQQGFIMRRHGVKIELWDNIKKMLGAGRAAAKG</sequence>
<dbReference type="NCBIfam" id="TIGR03593">
    <property type="entry name" value="yidC_nterm"/>
    <property type="match status" value="1"/>
</dbReference>
<evidence type="ECO:0000256" key="12">
    <source>
        <dbReference type="ARBA" id="ARBA00033342"/>
    </source>
</evidence>
<evidence type="ECO:0000256" key="9">
    <source>
        <dbReference type="ARBA" id="ARBA00023136"/>
    </source>
</evidence>
<dbReference type="PANTHER" id="PTHR12428:SF65">
    <property type="entry name" value="CYTOCHROME C OXIDASE ASSEMBLY PROTEIN COX18, MITOCHONDRIAL"/>
    <property type="match status" value="1"/>
</dbReference>
<evidence type="ECO:0000256" key="8">
    <source>
        <dbReference type="ARBA" id="ARBA00022989"/>
    </source>
</evidence>
<comment type="function">
    <text evidence="13">Required for the insertion and/or proper folding and/or complex formation of integral membrane proteins into the membrane. Involved in integration of membrane proteins that insert both dependently and independently of the Sec translocase complex, as well as at least some lipoproteins. Aids folding of multispanning membrane proteins.</text>
</comment>
<dbReference type="InterPro" id="IPR019998">
    <property type="entry name" value="Membr_insert_YidC"/>
</dbReference>
<evidence type="ECO:0000259" key="16">
    <source>
        <dbReference type="Pfam" id="PF14849"/>
    </source>
</evidence>
<feature type="transmembrane region" description="Helical" evidence="13">
    <location>
        <begin position="9"/>
        <end position="28"/>
    </location>
</feature>
<evidence type="ECO:0000259" key="15">
    <source>
        <dbReference type="Pfam" id="PF02096"/>
    </source>
</evidence>
<evidence type="ECO:0000256" key="6">
    <source>
        <dbReference type="ARBA" id="ARBA00022692"/>
    </source>
</evidence>
<evidence type="ECO:0000256" key="2">
    <source>
        <dbReference type="ARBA" id="ARBA00010527"/>
    </source>
</evidence>
<dbReference type="GO" id="GO:0051205">
    <property type="term" value="P:protein insertion into membrane"/>
    <property type="evidence" value="ECO:0007669"/>
    <property type="project" value="TreeGrafter"/>
</dbReference>
<dbReference type="EMBL" id="BMMF01000002">
    <property type="protein sequence ID" value="GGK24136.1"/>
    <property type="molecule type" value="Genomic_DNA"/>
</dbReference>
<dbReference type="NCBIfam" id="TIGR03592">
    <property type="entry name" value="yidC_oxa1_cterm"/>
    <property type="match status" value="1"/>
</dbReference>
<feature type="domain" description="Membrane insertase YidC N-terminal" evidence="16">
    <location>
        <begin position="91"/>
        <end position="378"/>
    </location>
</feature>
<dbReference type="Pfam" id="PF02096">
    <property type="entry name" value="60KD_IMP"/>
    <property type="match status" value="1"/>
</dbReference>
<evidence type="ECO:0000256" key="3">
    <source>
        <dbReference type="ARBA" id="ARBA00015325"/>
    </source>
</evidence>
<keyword evidence="5 13" id="KW-1003">Cell membrane</keyword>
<dbReference type="GO" id="GO:0005886">
    <property type="term" value="C:plasma membrane"/>
    <property type="evidence" value="ECO:0007669"/>
    <property type="project" value="UniProtKB-SubCell"/>
</dbReference>
<dbReference type="InterPro" id="IPR047196">
    <property type="entry name" value="YidC_ALB_C"/>
</dbReference>
<evidence type="ECO:0000313" key="18">
    <source>
        <dbReference type="Proteomes" id="UP000600449"/>
    </source>
</evidence>
<feature type="domain" description="Membrane insertase YidC/Oxa/ALB C-terminal" evidence="15">
    <location>
        <begin position="390"/>
        <end position="587"/>
    </location>
</feature>
<keyword evidence="6 13" id="KW-0812">Transmembrane</keyword>
<proteinExistence type="inferred from homology"/>
<reference evidence="17 18" key="1">
    <citation type="journal article" date="2014" name="Int. J. Syst. Evol. Microbiol.">
        <title>Complete genome sequence of Corynebacterium casei LMG S-19264T (=DSM 44701T), isolated from a smear-ripened cheese.</title>
        <authorList>
            <consortium name="US DOE Joint Genome Institute (JGI-PGF)"/>
            <person name="Walter F."/>
            <person name="Albersmeier A."/>
            <person name="Kalinowski J."/>
            <person name="Ruckert C."/>
        </authorList>
    </citation>
    <scope>NUCLEOTIDE SEQUENCE [LARGE SCALE GENOMIC DNA]</scope>
    <source>
        <strain evidence="17 18">CGMCC 1.9161</strain>
    </source>
</reference>
<comment type="caution">
    <text evidence="17">The sequence shown here is derived from an EMBL/GenBank/DDBJ whole genome shotgun (WGS) entry which is preliminary data.</text>
</comment>
<dbReference type="HAMAP" id="MF_01810">
    <property type="entry name" value="YidC_type1"/>
    <property type="match status" value="1"/>
</dbReference>
<dbReference type="InterPro" id="IPR038221">
    <property type="entry name" value="YidC_periplasmic_sf"/>
</dbReference>
<keyword evidence="7 13" id="KW-0653">Protein transport</keyword>
<evidence type="ECO:0000256" key="11">
    <source>
        <dbReference type="ARBA" id="ARBA00033245"/>
    </source>
</evidence>
<dbReference type="InterPro" id="IPR001708">
    <property type="entry name" value="YidC/ALB3/OXA1/COX18"/>
</dbReference>
<keyword evidence="8 13" id="KW-1133">Transmembrane helix</keyword>
<evidence type="ECO:0000256" key="1">
    <source>
        <dbReference type="ARBA" id="ARBA00004429"/>
    </source>
</evidence>
<keyword evidence="10 13" id="KW-0143">Chaperone</keyword>
<feature type="transmembrane region" description="Helical" evidence="13">
    <location>
        <begin position="548"/>
        <end position="573"/>
    </location>
</feature>
<keyword evidence="4 13" id="KW-0813">Transport</keyword>
<dbReference type="AlphaFoldDB" id="A0A917Q5J0"/>
<evidence type="ECO:0000256" key="10">
    <source>
        <dbReference type="ARBA" id="ARBA00023186"/>
    </source>
</evidence>
<feature type="transmembrane region" description="Helical" evidence="13">
    <location>
        <begin position="515"/>
        <end position="536"/>
    </location>
</feature>
<protein>
    <recommendedName>
        <fullName evidence="3 13">Membrane protein insertase YidC</fullName>
    </recommendedName>
    <alternativeName>
        <fullName evidence="12 13">Foldase YidC</fullName>
    </alternativeName>
    <alternativeName>
        <fullName evidence="13">Membrane protein YidC</fullName>
    </alternativeName>
    <alternativeName>
        <fullName evidence="11 13">membrane integrase YidC</fullName>
    </alternativeName>
</protein>
<dbReference type="Proteomes" id="UP000600449">
    <property type="component" value="Unassembled WGS sequence"/>
</dbReference>
<dbReference type="PANTHER" id="PTHR12428">
    <property type="entry name" value="OXA1"/>
    <property type="match status" value="1"/>
</dbReference>
<gene>
    <name evidence="13 17" type="primary">yidC</name>
    <name evidence="17" type="ORF">GCM10011322_08520</name>
</gene>
<dbReference type="NCBIfam" id="NF002353">
    <property type="entry name" value="PRK01318.1-4"/>
    <property type="match status" value="1"/>
</dbReference>
<comment type="subunit">
    <text evidence="13">Interacts with the Sec translocase complex via SecD. Specifically interacts with transmembrane segments of nascent integral membrane proteins during membrane integration.</text>
</comment>
<dbReference type="GO" id="GO:0032977">
    <property type="term" value="F:membrane insertase activity"/>
    <property type="evidence" value="ECO:0007669"/>
    <property type="project" value="InterPro"/>
</dbReference>
<dbReference type="GO" id="GO:0015031">
    <property type="term" value="P:protein transport"/>
    <property type="evidence" value="ECO:0007669"/>
    <property type="project" value="UniProtKB-KW"/>
</dbReference>
<dbReference type="Pfam" id="PF14849">
    <property type="entry name" value="YidC_periplas"/>
    <property type="match status" value="1"/>
</dbReference>
<evidence type="ECO:0000256" key="7">
    <source>
        <dbReference type="ARBA" id="ARBA00022927"/>
    </source>
</evidence>
<feature type="transmembrane region" description="Helical" evidence="13">
    <location>
        <begin position="453"/>
        <end position="473"/>
    </location>
</feature>
<dbReference type="CDD" id="cd20070">
    <property type="entry name" value="5TM_YidC_Alb3"/>
    <property type="match status" value="1"/>
</dbReference>
<dbReference type="PRINTS" id="PR01900">
    <property type="entry name" value="YIDCPROTEIN"/>
</dbReference>
<evidence type="ECO:0000256" key="4">
    <source>
        <dbReference type="ARBA" id="ARBA00022448"/>
    </source>
</evidence>
<dbReference type="PRINTS" id="PR00701">
    <property type="entry name" value="60KDINNERMP"/>
</dbReference>
<accession>A0A917Q5J0</accession>
<dbReference type="InterPro" id="IPR028055">
    <property type="entry name" value="YidC/Oxa/ALB_C"/>
</dbReference>
<feature type="transmembrane region" description="Helical" evidence="13">
    <location>
        <begin position="382"/>
        <end position="409"/>
    </location>
</feature>
<evidence type="ECO:0000256" key="13">
    <source>
        <dbReference type="HAMAP-Rule" id="MF_01810"/>
    </source>
</evidence>
<organism evidence="17 18">
    <name type="scientific">Salinarimonas ramus</name>
    <dbReference type="NCBI Taxonomy" id="690164"/>
    <lineage>
        <taxon>Bacteria</taxon>
        <taxon>Pseudomonadati</taxon>
        <taxon>Pseudomonadota</taxon>
        <taxon>Alphaproteobacteria</taxon>
        <taxon>Hyphomicrobiales</taxon>
        <taxon>Salinarimonadaceae</taxon>
        <taxon>Salinarimonas</taxon>
    </lineage>
</organism>
<keyword evidence="9 13" id="KW-0472">Membrane</keyword>
<evidence type="ECO:0000313" key="17">
    <source>
        <dbReference type="EMBL" id="GGK24136.1"/>
    </source>
</evidence>
<keyword evidence="18" id="KW-1185">Reference proteome</keyword>
<dbReference type="InterPro" id="IPR028053">
    <property type="entry name" value="Membr_insert_YidC_N"/>
</dbReference>
<evidence type="ECO:0000256" key="14">
    <source>
        <dbReference type="SAM" id="MobiDB-lite"/>
    </source>
</evidence>
<name>A0A917Q5J0_9HYPH</name>
<dbReference type="Gene3D" id="2.70.98.90">
    <property type="match status" value="1"/>
</dbReference>
<feature type="region of interest" description="Disordered" evidence="14">
    <location>
        <begin position="43"/>
        <end position="67"/>
    </location>
</feature>
<dbReference type="CDD" id="cd19961">
    <property type="entry name" value="EcYidC-like_peri"/>
    <property type="match status" value="1"/>
</dbReference>
<evidence type="ECO:0000256" key="5">
    <source>
        <dbReference type="ARBA" id="ARBA00022475"/>
    </source>
</evidence>